<dbReference type="Proteomes" id="UP000196027">
    <property type="component" value="Chromosome"/>
</dbReference>
<dbReference type="GO" id="GO:0000976">
    <property type="term" value="F:transcription cis-regulatory region binding"/>
    <property type="evidence" value="ECO:0007669"/>
    <property type="project" value="TreeGrafter"/>
</dbReference>
<keyword evidence="1" id="KW-0805">Transcription regulation</keyword>
<feature type="coiled-coil region" evidence="4">
    <location>
        <begin position="267"/>
        <end position="294"/>
    </location>
</feature>
<dbReference type="InterPro" id="IPR020449">
    <property type="entry name" value="Tscrpt_reg_AraC-type_HTH"/>
</dbReference>
<dbReference type="PROSITE" id="PS01124">
    <property type="entry name" value="HTH_ARAC_FAMILY_2"/>
    <property type="match status" value="1"/>
</dbReference>
<evidence type="ECO:0000256" key="2">
    <source>
        <dbReference type="ARBA" id="ARBA00023125"/>
    </source>
</evidence>
<evidence type="ECO:0000256" key="3">
    <source>
        <dbReference type="ARBA" id="ARBA00023163"/>
    </source>
</evidence>
<dbReference type="KEGG" id="ome:OLMES_3737"/>
<dbReference type="InterPro" id="IPR009057">
    <property type="entry name" value="Homeodomain-like_sf"/>
</dbReference>
<dbReference type="PANTHER" id="PTHR47894">
    <property type="entry name" value="HTH-TYPE TRANSCRIPTIONAL REGULATOR GADX"/>
    <property type="match status" value="1"/>
</dbReference>
<accession>A0A1Y0IB75</accession>
<sequence>MTDSNAHQNALGFASVPAVRQYLRTAEEMDLDASAALKAAGVPPQQIEKENERITGYQFEKLIQNLIEQSGDPLLGLKSGQQVQPGSYSVLGYITMSCANLREAISKIIPYEKLVGDMGITTIEEHPLHVFLRWQCAYNDPQVRQHMTDNVLCSWLLYAQWLGNTQQHPVAVHLERPAPDLSVAQAYERMFQCPVKFAQPMSCLVISRSLMELPLRQPDAVLTKTLEDHAKIRMESLEDPENRLAIRVRAAIRHLLLQGITRKDMVAEQLQMNARTLQRKLAREDLSYQQLLDEVRHELAKHYLLQSTMSIQEISNRLGFTEPRSFHRRFKSWSGITPGEFRDQNTTR</sequence>
<dbReference type="InterPro" id="IPR032687">
    <property type="entry name" value="AraC-type_N"/>
</dbReference>
<dbReference type="PANTHER" id="PTHR47894:SF1">
    <property type="entry name" value="HTH-TYPE TRANSCRIPTIONAL REGULATOR VQSM"/>
    <property type="match status" value="1"/>
</dbReference>
<dbReference type="RefSeq" id="WP_087462621.1">
    <property type="nucleotide sequence ID" value="NZ_CP021425.1"/>
</dbReference>
<gene>
    <name evidence="6" type="ORF">OLMES_3737</name>
</gene>
<dbReference type="InterPro" id="IPR018060">
    <property type="entry name" value="HTH_AraC"/>
</dbReference>
<reference evidence="6 7" key="1">
    <citation type="submission" date="2017-05" db="EMBL/GenBank/DDBJ databases">
        <title>Genomic insights into alkan degradation activity of Oleiphilus messinensis.</title>
        <authorList>
            <person name="Kozyavkin S.A."/>
            <person name="Slesarev A.I."/>
            <person name="Golyshin P.N."/>
            <person name="Korzhenkov A."/>
            <person name="Golyshina O.N."/>
            <person name="Toshchakov S.V."/>
        </authorList>
    </citation>
    <scope>NUCLEOTIDE SEQUENCE [LARGE SCALE GENOMIC DNA]</scope>
    <source>
        <strain evidence="6 7">ME102</strain>
    </source>
</reference>
<organism evidence="6 7">
    <name type="scientific">Oleiphilus messinensis</name>
    <dbReference type="NCBI Taxonomy" id="141451"/>
    <lineage>
        <taxon>Bacteria</taxon>
        <taxon>Pseudomonadati</taxon>
        <taxon>Pseudomonadota</taxon>
        <taxon>Gammaproteobacteria</taxon>
        <taxon>Oceanospirillales</taxon>
        <taxon>Oleiphilaceae</taxon>
        <taxon>Oleiphilus</taxon>
    </lineage>
</organism>
<dbReference type="Pfam" id="PF12833">
    <property type="entry name" value="HTH_18"/>
    <property type="match status" value="1"/>
</dbReference>
<dbReference type="OrthoDB" id="5722175at2"/>
<name>A0A1Y0IB75_9GAMM</name>
<evidence type="ECO:0000313" key="6">
    <source>
        <dbReference type="EMBL" id="ARU57758.1"/>
    </source>
</evidence>
<protein>
    <submittedName>
        <fullName evidence="6">AraC family transcriptional regulator</fullName>
    </submittedName>
</protein>
<evidence type="ECO:0000313" key="7">
    <source>
        <dbReference type="Proteomes" id="UP000196027"/>
    </source>
</evidence>
<keyword evidence="7" id="KW-1185">Reference proteome</keyword>
<keyword evidence="4" id="KW-0175">Coiled coil</keyword>
<proteinExistence type="predicted"/>
<feature type="domain" description="HTH araC/xylS-type" evidence="5">
    <location>
        <begin position="246"/>
        <end position="344"/>
    </location>
</feature>
<dbReference type="Pfam" id="PF12625">
    <property type="entry name" value="Arabinose_bd"/>
    <property type="match status" value="1"/>
</dbReference>
<dbReference type="SMART" id="SM00342">
    <property type="entry name" value="HTH_ARAC"/>
    <property type="match status" value="1"/>
</dbReference>
<dbReference type="AlphaFoldDB" id="A0A1Y0IB75"/>
<dbReference type="Gene3D" id="1.10.10.60">
    <property type="entry name" value="Homeodomain-like"/>
    <property type="match status" value="1"/>
</dbReference>
<dbReference type="EMBL" id="CP021425">
    <property type="protein sequence ID" value="ARU57758.1"/>
    <property type="molecule type" value="Genomic_DNA"/>
</dbReference>
<dbReference type="GO" id="GO:0005829">
    <property type="term" value="C:cytosol"/>
    <property type="evidence" value="ECO:0007669"/>
    <property type="project" value="TreeGrafter"/>
</dbReference>
<keyword evidence="3" id="KW-0804">Transcription</keyword>
<evidence type="ECO:0000256" key="1">
    <source>
        <dbReference type="ARBA" id="ARBA00023015"/>
    </source>
</evidence>
<evidence type="ECO:0000256" key="4">
    <source>
        <dbReference type="SAM" id="Coils"/>
    </source>
</evidence>
<evidence type="ECO:0000259" key="5">
    <source>
        <dbReference type="PROSITE" id="PS01124"/>
    </source>
</evidence>
<dbReference type="SUPFAM" id="SSF46689">
    <property type="entry name" value="Homeodomain-like"/>
    <property type="match status" value="1"/>
</dbReference>
<dbReference type="PRINTS" id="PR00032">
    <property type="entry name" value="HTHARAC"/>
</dbReference>
<dbReference type="GO" id="GO:0003700">
    <property type="term" value="F:DNA-binding transcription factor activity"/>
    <property type="evidence" value="ECO:0007669"/>
    <property type="project" value="InterPro"/>
</dbReference>
<keyword evidence="2" id="KW-0238">DNA-binding</keyword>